<proteinExistence type="predicted"/>
<dbReference type="AlphaFoldDB" id="A0A8T3VW49"/>
<evidence type="ECO:0000313" key="2">
    <source>
        <dbReference type="EMBL" id="MBE6512166.1"/>
    </source>
</evidence>
<sequence length="210" mass="23760">MIIALVMAGGKGLRLKSEIEKPLYPLKDKPLMSYVLDNINESELIEKTVVAVSPNAPNTKEYLINELNFSSFESSFYDSEKKDYYLDTLGKGFVEDLSNILEIFESRSKDDILIFINADLPLVGADILDEILNYYLSQDKPALSVSVPVEIFDEYGVNYSYEFNGNVPSGINILRSENVVQDEQLLIISRHELIFNVNTIETAILTNKFL</sequence>
<feature type="domain" description="MobA-like NTP transferase" evidence="1">
    <location>
        <begin position="4"/>
        <end position="142"/>
    </location>
</feature>
<dbReference type="GO" id="GO:0016779">
    <property type="term" value="F:nucleotidyltransferase activity"/>
    <property type="evidence" value="ECO:0007669"/>
    <property type="project" value="UniProtKB-ARBA"/>
</dbReference>
<dbReference type="Gene3D" id="3.90.550.10">
    <property type="entry name" value="Spore Coat Polysaccharide Biosynthesis Protein SpsA, Chain A"/>
    <property type="match status" value="1"/>
</dbReference>
<protein>
    <submittedName>
        <fullName evidence="2">Cobalamin biosynthesis protein CobY</fullName>
    </submittedName>
</protein>
<comment type="caution">
    <text evidence="2">The sequence shown here is derived from an EMBL/GenBank/DDBJ whole genome shotgun (WGS) entry which is preliminary data.</text>
</comment>
<dbReference type="InterPro" id="IPR025877">
    <property type="entry name" value="MobA-like_NTP_Trfase"/>
</dbReference>
<dbReference type="InterPro" id="IPR029044">
    <property type="entry name" value="Nucleotide-diphossugar_trans"/>
</dbReference>
<evidence type="ECO:0000313" key="3">
    <source>
        <dbReference type="Proteomes" id="UP000732619"/>
    </source>
</evidence>
<accession>A0A8T3VW49</accession>
<dbReference type="Proteomes" id="UP000732619">
    <property type="component" value="Unassembled WGS sequence"/>
</dbReference>
<dbReference type="EMBL" id="SUTG01000009">
    <property type="protein sequence ID" value="MBE6512166.1"/>
    <property type="molecule type" value="Genomic_DNA"/>
</dbReference>
<evidence type="ECO:0000259" key="1">
    <source>
        <dbReference type="Pfam" id="PF12804"/>
    </source>
</evidence>
<dbReference type="Pfam" id="PF12804">
    <property type="entry name" value="NTP_transf_3"/>
    <property type="match status" value="1"/>
</dbReference>
<reference evidence="2" key="1">
    <citation type="submission" date="2019-04" db="EMBL/GenBank/DDBJ databases">
        <title>Evolution of Biomass-Degrading Anaerobic Consortia Revealed by Metagenomics.</title>
        <authorList>
            <person name="Peng X."/>
        </authorList>
    </citation>
    <scope>NUCLEOTIDE SEQUENCE</scope>
    <source>
        <strain evidence="2">SIG14</strain>
    </source>
</reference>
<gene>
    <name evidence="2" type="ORF">E7Z75_03300</name>
</gene>
<name>A0A8T3VW49_METOL</name>
<organism evidence="2 3">
    <name type="scientific">Methanobrevibacter olleyae</name>
    <dbReference type="NCBI Taxonomy" id="294671"/>
    <lineage>
        <taxon>Archaea</taxon>
        <taxon>Methanobacteriati</taxon>
        <taxon>Methanobacteriota</taxon>
        <taxon>Methanomada group</taxon>
        <taxon>Methanobacteria</taxon>
        <taxon>Methanobacteriales</taxon>
        <taxon>Methanobacteriaceae</taxon>
        <taxon>Methanobrevibacter</taxon>
    </lineage>
</organism>
<dbReference type="SUPFAM" id="SSF53448">
    <property type="entry name" value="Nucleotide-diphospho-sugar transferases"/>
    <property type="match status" value="1"/>
</dbReference>